<keyword evidence="3" id="KW-1185">Reference proteome</keyword>
<feature type="transmembrane region" description="Helical" evidence="1">
    <location>
        <begin position="208"/>
        <end position="229"/>
    </location>
</feature>
<feature type="transmembrane region" description="Helical" evidence="1">
    <location>
        <begin position="50"/>
        <end position="73"/>
    </location>
</feature>
<sequence>MKLLTPSDFDHTLACYVTDYIQATLLLLTSITSLLLPLQNESRRTLLVRLTGSFALPFVFLYSTLGGAVHQFYFDEKEAVFYNYMWDVGLCLGFIGFLAAGAQMYLIYFPMNKWAGNSLCVVCMCTMILPWTIPDTAQFILTGITFIDVGIFFVGSIMLLKNTTSEVKKAQYKKVFAVQMIALVLVITGAACQMMKVSIDAVKFNYNALYHTANLIGLPIMFATMMFAVQYEDNYLNKNKWIYDTA</sequence>
<organism evidence="2 3">
    <name type="scientific">Hexamita inflata</name>
    <dbReference type="NCBI Taxonomy" id="28002"/>
    <lineage>
        <taxon>Eukaryota</taxon>
        <taxon>Metamonada</taxon>
        <taxon>Diplomonadida</taxon>
        <taxon>Hexamitidae</taxon>
        <taxon>Hexamitinae</taxon>
        <taxon>Hexamita</taxon>
    </lineage>
</organism>
<name>A0ABP1GL74_9EUKA</name>
<feature type="transmembrane region" description="Helical" evidence="1">
    <location>
        <begin position="172"/>
        <end position="196"/>
    </location>
</feature>
<accession>A0ABP1GL74</accession>
<proteinExistence type="predicted"/>
<keyword evidence="1" id="KW-0472">Membrane</keyword>
<gene>
    <name evidence="2" type="ORF">HINF_LOCUS1029</name>
</gene>
<feature type="transmembrane region" description="Helical" evidence="1">
    <location>
        <begin position="85"/>
        <end position="107"/>
    </location>
</feature>
<feature type="transmembrane region" description="Helical" evidence="1">
    <location>
        <begin position="114"/>
        <end position="133"/>
    </location>
</feature>
<feature type="transmembrane region" description="Helical" evidence="1">
    <location>
        <begin position="139"/>
        <end position="160"/>
    </location>
</feature>
<evidence type="ECO:0000313" key="2">
    <source>
        <dbReference type="EMBL" id="CAL5971089.1"/>
    </source>
</evidence>
<dbReference type="Proteomes" id="UP001642409">
    <property type="component" value="Unassembled WGS sequence"/>
</dbReference>
<keyword evidence="1" id="KW-1133">Transmembrane helix</keyword>
<dbReference type="EMBL" id="CAXDID020000002">
    <property type="protein sequence ID" value="CAL5971089.1"/>
    <property type="molecule type" value="Genomic_DNA"/>
</dbReference>
<protein>
    <submittedName>
        <fullName evidence="2">Hypothetical_protein</fullName>
    </submittedName>
</protein>
<feature type="transmembrane region" description="Helical" evidence="1">
    <location>
        <begin position="20"/>
        <end position="38"/>
    </location>
</feature>
<evidence type="ECO:0000313" key="3">
    <source>
        <dbReference type="Proteomes" id="UP001642409"/>
    </source>
</evidence>
<reference evidence="2 3" key="1">
    <citation type="submission" date="2024-07" db="EMBL/GenBank/DDBJ databases">
        <authorList>
            <person name="Akdeniz Z."/>
        </authorList>
    </citation>
    <scope>NUCLEOTIDE SEQUENCE [LARGE SCALE GENOMIC DNA]</scope>
</reference>
<comment type="caution">
    <text evidence="2">The sequence shown here is derived from an EMBL/GenBank/DDBJ whole genome shotgun (WGS) entry which is preliminary data.</text>
</comment>
<keyword evidence="1" id="KW-0812">Transmembrane</keyword>
<evidence type="ECO:0000256" key="1">
    <source>
        <dbReference type="SAM" id="Phobius"/>
    </source>
</evidence>